<accession>U2R9Y8</accession>
<evidence type="ECO:0000313" key="1">
    <source>
        <dbReference type="EMBL" id="ERK50413.1"/>
    </source>
</evidence>
<dbReference type="EMBL" id="ACVN02000305">
    <property type="protein sequence ID" value="ERK50413.1"/>
    <property type="molecule type" value="Genomic_DNA"/>
</dbReference>
<name>U2R9Y8_9ACTN</name>
<protein>
    <submittedName>
        <fullName evidence="1">Uncharacterized protein</fullName>
    </submittedName>
</protein>
<keyword evidence="2" id="KW-1185">Reference proteome</keyword>
<reference evidence="1" key="1">
    <citation type="submission" date="2013-08" db="EMBL/GenBank/DDBJ databases">
        <authorList>
            <person name="Durkin A.S."/>
            <person name="Haft D.R."/>
            <person name="McCorrison J."/>
            <person name="Torralba M."/>
            <person name="Gillis M."/>
            <person name="Haft D.H."/>
            <person name="Methe B."/>
            <person name="Sutton G."/>
            <person name="Nelson K.E."/>
        </authorList>
    </citation>
    <scope>NUCLEOTIDE SEQUENCE [LARGE SCALE GENOMIC DNA]</scope>
    <source>
        <strain evidence="1">F0233</strain>
    </source>
</reference>
<sequence length="77" mass="8437">MKHGNNVEFFISAMWDLSLSVLSEDAEFAVLDVPGMTIAPPDYTKSDISAIEAAMPSWGSPCQVIEKASWRGFDAQQ</sequence>
<dbReference type="AlphaFoldDB" id="U2R9Y8"/>
<proteinExistence type="predicted"/>
<evidence type="ECO:0000313" key="2">
    <source>
        <dbReference type="Proteomes" id="UP000017052"/>
    </source>
</evidence>
<gene>
    <name evidence="1" type="ORF">HMPREF0682_2070</name>
</gene>
<comment type="caution">
    <text evidence="1">The sequence shown here is derived from an EMBL/GenBank/DDBJ whole genome shotgun (WGS) entry which is preliminary data.</text>
</comment>
<dbReference type="Proteomes" id="UP000017052">
    <property type="component" value="Unassembled WGS sequence"/>
</dbReference>
<organism evidence="1 2">
    <name type="scientific">Propionibacterium acidifaciens F0233</name>
    <dbReference type="NCBI Taxonomy" id="553198"/>
    <lineage>
        <taxon>Bacteria</taxon>
        <taxon>Bacillati</taxon>
        <taxon>Actinomycetota</taxon>
        <taxon>Actinomycetes</taxon>
        <taxon>Propionibacteriales</taxon>
        <taxon>Propionibacteriaceae</taxon>
        <taxon>Propionibacterium</taxon>
    </lineage>
</organism>